<reference evidence="1" key="1">
    <citation type="submission" date="2024-08" db="EMBL/GenBank/DDBJ databases">
        <authorList>
            <person name="Yu S.T."/>
        </authorList>
    </citation>
    <scope>NUCLEOTIDE SEQUENCE</scope>
    <source>
        <strain evidence="1">R33</strain>
    </source>
</reference>
<evidence type="ECO:0000313" key="1">
    <source>
        <dbReference type="EMBL" id="XDV61565.1"/>
    </source>
</evidence>
<accession>A0AB39XUK0</accession>
<dbReference type="Gene3D" id="2.40.50.140">
    <property type="entry name" value="Nucleic acid-binding proteins"/>
    <property type="match status" value="1"/>
</dbReference>
<proteinExistence type="predicted"/>
<dbReference type="RefSeq" id="WP_369776335.1">
    <property type="nucleotide sequence ID" value="NZ_CP165727.1"/>
</dbReference>
<organism evidence="1">
    <name type="scientific">Streptomyces sp. R33</name>
    <dbReference type="NCBI Taxonomy" id="3238629"/>
    <lineage>
        <taxon>Bacteria</taxon>
        <taxon>Bacillati</taxon>
        <taxon>Actinomycetota</taxon>
        <taxon>Actinomycetes</taxon>
        <taxon>Kitasatosporales</taxon>
        <taxon>Streptomycetaceae</taxon>
        <taxon>Streptomyces</taxon>
    </lineage>
</organism>
<gene>
    <name evidence="1" type="ORF">AB5J51_00435</name>
</gene>
<dbReference type="InterPro" id="IPR012340">
    <property type="entry name" value="NA-bd_OB-fold"/>
</dbReference>
<sequence>MGQPYRPAVRGWIKVRRRDTSEAIIGAITGTLARPQLLVLGRHDPAGRLRAVGRTVPLRPEQARQVGEHLAATDPGHPWDGVRFTSTWGSRDVLDVVLVRPELVAEVSADRAVDRGGVFRHPSGPSGTVSAELQVSASSCVTSGGFPWFLPEP</sequence>
<dbReference type="EMBL" id="CP165727">
    <property type="protein sequence ID" value="XDV61565.1"/>
    <property type="molecule type" value="Genomic_DNA"/>
</dbReference>
<dbReference type="AlphaFoldDB" id="A0AB39XUK0"/>
<protein>
    <submittedName>
        <fullName evidence="1">Uncharacterized protein</fullName>
    </submittedName>
</protein>
<name>A0AB39XUK0_9ACTN</name>